<accession>A0ACB9JLZ5</accession>
<organism evidence="1 2">
    <name type="scientific">Smallanthus sonchifolius</name>
    <dbReference type="NCBI Taxonomy" id="185202"/>
    <lineage>
        <taxon>Eukaryota</taxon>
        <taxon>Viridiplantae</taxon>
        <taxon>Streptophyta</taxon>
        <taxon>Embryophyta</taxon>
        <taxon>Tracheophyta</taxon>
        <taxon>Spermatophyta</taxon>
        <taxon>Magnoliopsida</taxon>
        <taxon>eudicotyledons</taxon>
        <taxon>Gunneridae</taxon>
        <taxon>Pentapetalae</taxon>
        <taxon>asterids</taxon>
        <taxon>campanulids</taxon>
        <taxon>Asterales</taxon>
        <taxon>Asteraceae</taxon>
        <taxon>Asteroideae</taxon>
        <taxon>Heliantheae alliance</taxon>
        <taxon>Millerieae</taxon>
        <taxon>Smallanthus</taxon>
    </lineage>
</organism>
<protein>
    <submittedName>
        <fullName evidence="1">Uncharacterized protein</fullName>
    </submittedName>
</protein>
<proteinExistence type="predicted"/>
<name>A0ACB9JLZ5_9ASTR</name>
<keyword evidence="2" id="KW-1185">Reference proteome</keyword>
<reference evidence="2" key="1">
    <citation type="journal article" date="2022" name="Mol. Ecol. Resour.">
        <title>The genomes of chicory, endive, great burdock and yacon provide insights into Asteraceae palaeo-polyploidization history and plant inulin production.</title>
        <authorList>
            <person name="Fan W."/>
            <person name="Wang S."/>
            <person name="Wang H."/>
            <person name="Wang A."/>
            <person name="Jiang F."/>
            <person name="Liu H."/>
            <person name="Zhao H."/>
            <person name="Xu D."/>
            <person name="Zhang Y."/>
        </authorList>
    </citation>
    <scope>NUCLEOTIDE SEQUENCE [LARGE SCALE GENOMIC DNA]</scope>
    <source>
        <strain evidence="2">cv. Yunnan</strain>
    </source>
</reference>
<dbReference type="Proteomes" id="UP001056120">
    <property type="component" value="Linkage Group LG03"/>
</dbReference>
<sequence length="202" mass="22115">MKIVSRENVSVNIEEKKYQVRVNQFASWVPSFNKIEEYGSNDEVSSKNGDGDSVETQSNERSFGRVVQESGNEFNKEVLNLKSDLVDVVNLEDVTLVVNDKSKVDQVTIVSEHVEHVAVELVVPSFQEAINKVVVDVTVEVVNDPQETIEAPVMSPSTPPAVEDLKNIDFKSFTSDLEVNVAAGCDNGSSSGMIPKGGTHVF</sequence>
<evidence type="ECO:0000313" key="1">
    <source>
        <dbReference type="EMBL" id="KAI3821340.1"/>
    </source>
</evidence>
<evidence type="ECO:0000313" key="2">
    <source>
        <dbReference type="Proteomes" id="UP001056120"/>
    </source>
</evidence>
<reference evidence="1 2" key="2">
    <citation type="journal article" date="2022" name="Mol. Ecol. Resour.">
        <title>The genomes of chicory, endive, great burdock and yacon provide insights into Asteraceae paleo-polyploidization history and plant inulin production.</title>
        <authorList>
            <person name="Fan W."/>
            <person name="Wang S."/>
            <person name="Wang H."/>
            <person name="Wang A."/>
            <person name="Jiang F."/>
            <person name="Liu H."/>
            <person name="Zhao H."/>
            <person name="Xu D."/>
            <person name="Zhang Y."/>
        </authorList>
    </citation>
    <scope>NUCLEOTIDE SEQUENCE [LARGE SCALE GENOMIC DNA]</scope>
    <source>
        <strain evidence="2">cv. Yunnan</strain>
        <tissue evidence="1">Leaves</tissue>
    </source>
</reference>
<gene>
    <name evidence="1" type="ORF">L1987_08906</name>
</gene>
<comment type="caution">
    <text evidence="1">The sequence shown here is derived from an EMBL/GenBank/DDBJ whole genome shotgun (WGS) entry which is preliminary data.</text>
</comment>
<dbReference type="EMBL" id="CM042020">
    <property type="protein sequence ID" value="KAI3821340.1"/>
    <property type="molecule type" value="Genomic_DNA"/>
</dbReference>